<keyword evidence="1" id="KW-0547">Nucleotide-binding</keyword>
<reference evidence="5" key="1">
    <citation type="submission" date="2016-05" db="EMBL/GenBank/DDBJ databases">
        <title>Draft genome of Corynebacterium afermentans subsp. afermentans LCDC 88199T.</title>
        <authorList>
            <person name="Bernier A.-M."/>
            <person name="Bernard K."/>
        </authorList>
    </citation>
    <scope>NUCLEOTIDE SEQUENCE [LARGE SCALE GENOMIC DNA]</scope>
    <source>
        <strain evidence="5">NML04-0072</strain>
    </source>
</reference>
<dbReference type="STRING" id="539.A7P85_01330"/>
<dbReference type="EMBL" id="LXSG01000033">
    <property type="protein sequence ID" value="OAM18657.1"/>
    <property type="molecule type" value="Genomic_DNA"/>
</dbReference>
<dbReference type="GO" id="GO:0005737">
    <property type="term" value="C:cytoplasm"/>
    <property type="evidence" value="ECO:0007669"/>
    <property type="project" value="TreeGrafter"/>
</dbReference>
<dbReference type="GO" id="GO:0016887">
    <property type="term" value="F:ATP hydrolysis activity"/>
    <property type="evidence" value="ECO:0007669"/>
    <property type="project" value="InterPro"/>
</dbReference>
<dbReference type="OrthoDB" id="9774491at2"/>
<keyword evidence="2" id="KW-0067">ATP-binding</keyword>
<protein>
    <submittedName>
        <fullName evidence="4">ATPase</fullName>
    </submittedName>
</protein>
<dbReference type="SUPFAM" id="SSF52540">
    <property type="entry name" value="P-loop containing nucleoside triphosphate hydrolases"/>
    <property type="match status" value="1"/>
</dbReference>
<dbReference type="PANTHER" id="PTHR12169">
    <property type="entry name" value="ATPASE N2B"/>
    <property type="match status" value="1"/>
</dbReference>
<dbReference type="SMART" id="SM00382">
    <property type="entry name" value="AAA"/>
    <property type="match status" value="1"/>
</dbReference>
<dbReference type="NCBIfam" id="NF040713">
    <property type="entry name" value="ZapE"/>
    <property type="match status" value="1"/>
</dbReference>
<dbReference type="FunFam" id="3.40.50.300:FF:001254">
    <property type="entry name" value="Cell division protein ZapE"/>
    <property type="match status" value="1"/>
</dbReference>
<evidence type="ECO:0000259" key="3">
    <source>
        <dbReference type="SMART" id="SM00382"/>
    </source>
</evidence>
<feature type="domain" description="AAA+ ATPase" evidence="3">
    <location>
        <begin position="68"/>
        <end position="206"/>
    </location>
</feature>
<dbReference type="InterPro" id="IPR027417">
    <property type="entry name" value="P-loop_NTPase"/>
</dbReference>
<dbReference type="InterPro" id="IPR005654">
    <property type="entry name" value="ATPase_AFG1-like"/>
</dbReference>
<proteinExistence type="predicted"/>
<accession>A0A1A9RI23</accession>
<dbReference type="GO" id="GO:0005524">
    <property type="term" value="F:ATP binding"/>
    <property type="evidence" value="ECO:0007669"/>
    <property type="project" value="UniProtKB-KW"/>
</dbReference>
<dbReference type="RefSeq" id="WP_064086272.1">
    <property type="nucleotide sequence ID" value="NZ_CAUTFU010000045.1"/>
</dbReference>
<dbReference type="Proteomes" id="UP000077589">
    <property type="component" value="Unassembled WGS sequence"/>
</dbReference>
<dbReference type="InterPro" id="IPR003593">
    <property type="entry name" value="AAA+_ATPase"/>
</dbReference>
<evidence type="ECO:0000256" key="2">
    <source>
        <dbReference type="ARBA" id="ARBA00022840"/>
    </source>
</evidence>
<sequence length="377" mass="42070">MTTFTPPPFAGHSPLSWYQAASKQPGFIRDAAQETAIRRLDQLWHELNAHRQQRGRLLGKLFGKKAQPPKGLYFYGGVGRGKSFLMDAFHGCLPPGTARRVHFHAFMAEAHRRMREHKNQANPLQAVARDIARDAQILCFDEFHVSDIADAMILGRLLEGLLAEGVVLVATSNYEPAGLYPQGQNRSSFLPTIALLEKSLDILNVDGGQDYRQRSLSPADIFFIPDDAASEAQLAALFERHTGQAPLPGSLPLLGREIPTQGQADGVLWFHFDALCRGPRSQADYLALAETSRMIFVSHIPQLNETERAEARRLTWLIDVLYDYRVKLSASLAVPPEQIYTHGDFANEFVRSASRLTEMQSEAYLALPHLTLDKEAT</sequence>
<dbReference type="Pfam" id="PF03969">
    <property type="entry name" value="AFG1_ATPase"/>
    <property type="match status" value="1"/>
</dbReference>
<dbReference type="PANTHER" id="PTHR12169:SF6">
    <property type="entry name" value="AFG1-LIKE ATPASE"/>
    <property type="match status" value="1"/>
</dbReference>
<organism evidence="4 5">
    <name type="scientific">Eikenella corrodens</name>
    <dbReference type="NCBI Taxonomy" id="539"/>
    <lineage>
        <taxon>Bacteria</taxon>
        <taxon>Pseudomonadati</taxon>
        <taxon>Pseudomonadota</taxon>
        <taxon>Betaproteobacteria</taxon>
        <taxon>Neisseriales</taxon>
        <taxon>Neisseriaceae</taxon>
        <taxon>Eikenella</taxon>
    </lineage>
</organism>
<dbReference type="Gene3D" id="3.40.50.300">
    <property type="entry name" value="P-loop containing nucleotide triphosphate hydrolases"/>
    <property type="match status" value="1"/>
</dbReference>
<evidence type="ECO:0000256" key="1">
    <source>
        <dbReference type="ARBA" id="ARBA00022741"/>
    </source>
</evidence>
<dbReference type="AlphaFoldDB" id="A0A1A9RI23"/>
<evidence type="ECO:0000313" key="5">
    <source>
        <dbReference type="Proteomes" id="UP000077589"/>
    </source>
</evidence>
<name>A0A1A9RI23_EIKCO</name>
<gene>
    <name evidence="4" type="ORF">A7P90_06960</name>
</gene>
<comment type="caution">
    <text evidence="4">The sequence shown here is derived from an EMBL/GenBank/DDBJ whole genome shotgun (WGS) entry which is preliminary data.</text>
</comment>
<evidence type="ECO:0000313" key="4">
    <source>
        <dbReference type="EMBL" id="OAM18657.1"/>
    </source>
</evidence>